<gene>
    <name evidence="3" type="ORF">ACFOZ4_40075</name>
</gene>
<name>A0ABV8M0I3_9ACTN</name>
<dbReference type="InterPro" id="IPR038416">
    <property type="entry name" value="Ribosom_S30AE_C_sf"/>
</dbReference>
<accession>A0ABV8M0I3</accession>
<organism evidence="3 4">
    <name type="scientific">Hamadaea flava</name>
    <dbReference type="NCBI Taxonomy" id="1742688"/>
    <lineage>
        <taxon>Bacteria</taxon>
        <taxon>Bacillati</taxon>
        <taxon>Actinomycetota</taxon>
        <taxon>Actinomycetes</taxon>
        <taxon>Micromonosporales</taxon>
        <taxon>Micromonosporaceae</taxon>
        <taxon>Hamadaea</taxon>
    </lineage>
</organism>
<feature type="region of interest" description="Disordered" evidence="1">
    <location>
        <begin position="1"/>
        <end position="20"/>
    </location>
</feature>
<dbReference type="Proteomes" id="UP001595816">
    <property type="component" value="Unassembled WGS sequence"/>
</dbReference>
<sequence length="248" mass="26386">MPGSVTPTSPTVRVDGSVSADERDCAEAMIGAVLAHHSGVIDDARLRVTGSPCAGGPGLVQVNLRVHGAPARVQVPGRTVVEAISAAAARLDRQVHRLATAWEQWPWPDPERRALGLPGGGTVARVKNVRLHVGMPCQAASTLSAMDYDVYLYTDAETGEDAVVYRSGPTGLCLARQRTMRPPSLRSALPLTVNPRKTSAMTVGQAAARLAEGWLPFVFFTDEPTGRGNLLYRRYDGQLGLVTPIEGA</sequence>
<feature type="domain" description="Sigma 54 modulation/S30EA ribosomal protein C-terminal" evidence="2">
    <location>
        <begin position="122"/>
        <end position="169"/>
    </location>
</feature>
<dbReference type="EMBL" id="JBHSAY010000035">
    <property type="protein sequence ID" value="MFC4136841.1"/>
    <property type="molecule type" value="Genomic_DNA"/>
</dbReference>
<dbReference type="PANTHER" id="PTHR33231">
    <property type="entry name" value="30S RIBOSOMAL PROTEIN"/>
    <property type="match status" value="1"/>
</dbReference>
<evidence type="ECO:0000313" key="3">
    <source>
        <dbReference type="EMBL" id="MFC4136841.1"/>
    </source>
</evidence>
<evidence type="ECO:0000259" key="2">
    <source>
        <dbReference type="Pfam" id="PF16321"/>
    </source>
</evidence>
<comment type="caution">
    <text evidence="3">The sequence shown here is derived from an EMBL/GenBank/DDBJ whole genome shotgun (WGS) entry which is preliminary data.</text>
</comment>
<dbReference type="RefSeq" id="WP_253761985.1">
    <property type="nucleotide sequence ID" value="NZ_JAMZDZ010000001.1"/>
</dbReference>
<reference evidence="4" key="1">
    <citation type="journal article" date="2019" name="Int. J. Syst. Evol. Microbiol.">
        <title>The Global Catalogue of Microorganisms (GCM) 10K type strain sequencing project: providing services to taxonomists for standard genome sequencing and annotation.</title>
        <authorList>
            <consortium name="The Broad Institute Genomics Platform"/>
            <consortium name="The Broad Institute Genome Sequencing Center for Infectious Disease"/>
            <person name="Wu L."/>
            <person name="Ma J."/>
        </authorList>
    </citation>
    <scope>NUCLEOTIDE SEQUENCE [LARGE SCALE GENOMIC DNA]</scope>
    <source>
        <strain evidence="4">CGMCC 4.7289</strain>
    </source>
</reference>
<dbReference type="Gene3D" id="3.30.505.50">
    <property type="entry name" value="Sigma 54 modulation/S30EA ribosomal protein, C-terminal domain"/>
    <property type="match status" value="2"/>
</dbReference>
<proteinExistence type="predicted"/>
<evidence type="ECO:0000313" key="4">
    <source>
        <dbReference type="Proteomes" id="UP001595816"/>
    </source>
</evidence>
<evidence type="ECO:0000256" key="1">
    <source>
        <dbReference type="SAM" id="MobiDB-lite"/>
    </source>
</evidence>
<dbReference type="Pfam" id="PF16321">
    <property type="entry name" value="Ribosom_S30AE_C"/>
    <property type="match status" value="1"/>
</dbReference>
<feature type="compositionally biased region" description="Polar residues" evidence="1">
    <location>
        <begin position="1"/>
        <end position="11"/>
    </location>
</feature>
<dbReference type="PANTHER" id="PTHR33231:SF1">
    <property type="entry name" value="30S RIBOSOMAL PROTEIN"/>
    <property type="match status" value="1"/>
</dbReference>
<dbReference type="InterPro" id="IPR032528">
    <property type="entry name" value="Ribosom_S30AE_C"/>
</dbReference>
<dbReference type="InterPro" id="IPR050574">
    <property type="entry name" value="HPF/YfiA_ribosome-assoc"/>
</dbReference>
<keyword evidence="4" id="KW-1185">Reference proteome</keyword>
<protein>
    <submittedName>
        <fullName evidence="3">Sigma 54 modulation/S30EA ribosomal C-terminal domain-containing protein</fullName>
    </submittedName>
</protein>